<reference evidence="12" key="1">
    <citation type="submission" date="2011-05" db="EMBL/GenBank/DDBJ databases">
        <authorList>
            <person name="Richards S.R."/>
            <person name="Qu J."/>
            <person name="Jiang H."/>
            <person name="Jhangiani S.N."/>
            <person name="Agravi P."/>
            <person name="Goodspeed R."/>
            <person name="Gross S."/>
            <person name="Mandapat C."/>
            <person name="Jackson L."/>
            <person name="Mathew T."/>
            <person name="Pu L."/>
            <person name="Thornton R."/>
            <person name="Saada N."/>
            <person name="Wilczek-Boney K.B."/>
            <person name="Lee S."/>
            <person name="Kovar C."/>
            <person name="Wu Y."/>
            <person name="Scherer S.E."/>
            <person name="Worley K.C."/>
            <person name="Muzny D.M."/>
            <person name="Gibbs R."/>
        </authorList>
    </citation>
    <scope>NUCLEOTIDE SEQUENCE</scope>
    <source>
        <strain evidence="12">Brora</strain>
    </source>
</reference>
<proteinExistence type="predicted"/>
<keyword evidence="5" id="KW-0677">Repeat</keyword>
<keyword evidence="6" id="KW-0653">Protein transport</keyword>
<protein>
    <recommendedName>
        <fullName evidence="10">IPO4/5-like TPR repeats domain-containing protein</fullName>
    </recommendedName>
</protein>
<feature type="compositionally biased region" description="Acidic residues" evidence="9">
    <location>
        <begin position="686"/>
        <end position="714"/>
    </location>
</feature>
<dbReference type="EMBL" id="JH430221">
    <property type="status" value="NOT_ANNOTATED_CDS"/>
    <property type="molecule type" value="Genomic_DNA"/>
</dbReference>
<dbReference type="InterPro" id="IPR057672">
    <property type="entry name" value="TPR_IPO4/5"/>
</dbReference>
<evidence type="ECO:0000313" key="11">
    <source>
        <dbReference type="EnsemblMetazoa" id="SMAR000893-PA"/>
    </source>
</evidence>
<dbReference type="SUPFAM" id="SSF48371">
    <property type="entry name" value="ARM repeat"/>
    <property type="match status" value="2"/>
</dbReference>
<dbReference type="InterPro" id="IPR040122">
    <property type="entry name" value="Importin_beta"/>
</dbReference>
<dbReference type="eggNOG" id="KOG2171">
    <property type="taxonomic scope" value="Eukaryota"/>
</dbReference>
<evidence type="ECO:0000256" key="7">
    <source>
        <dbReference type="ARBA" id="ARBA00023242"/>
    </source>
</evidence>
<reference evidence="11" key="2">
    <citation type="submission" date="2015-02" db="UniProtKB">
        <authorList>
            <consortium name="EnsemblMetazoa"/>
        </authorList>
    </citation>
    <scope>IDENTIFICATION</scope>
</reference>
<evidence type="ECO:0000256" key="2">
    <source>
        <dbReference type="ARBA" id="ARBA00004496"/>
    </source>
</evidence>
<dbReference type="InterPro" id="IPR016024">
    <property type="entry name" value="ARM-type_fold"/>
</dbReference>
<dbReference type="Pfam" id="PF25780">
    <property type="entry name" value="TPR_IPO5"/>
    <property type="match status" value="1"/>
</dbReference>
<evidence type="ECO:0000256" key="5">
    <source>
        <dbReference type="ARBA" id="ARBA00022737"/>
    </source>
</evidence>
<dbReference type="Gene3D" id="1.25.10.10">
    <property type="entry name" value="Leucine-rich Repeat Variant"/>
    <property type="match status" value="1"/>
</dbReference>
<evidence type="ECO:0000259" key="10">
    <source>
        <dbReference type="Pfam" id="PF25780"/>
    </source>
</evidence>
<keyword evidence="4" id="KW-0963">Cytoplasm</keyword>
<evidence type="ECO:0000256" key="8">
    <source>
        <dbReference type="PROSITE-ProRule" id="PRU00103"/>
    </source>
</evidence>
<evidence type="ECO:0000313" key="12">
    <source>
        <dbReference type="Proteomes" id="UP000014500"/>
    </source>
</evidence>
<feature type="domain" description="IPO4/5-like TPR repeats" evidence="10">
    <location>
        <begin position="104"/>
        <end position="267"/>
    </location>
</feature>
<evidence type="ECO:0000256" key="6">
    <source>
        <dbReference type="ARBA" id="ARBA00022927"/>
    </source>
</evidence>
<dbReference type="Proteomes" id="UP000014500">
    <property type="component" value="Unassembled WGS sequence"/>
</dbReference>
<sequence length="1093" mass="123783">ATQELREAYKNPEVYLLLCNIICRSGNAQVNFNIFNAFYCNISFDLSQIRQYAAILLRRKVLKKKPWLKLPENLRQRYERGPSMVLRIKVIKQMILQRLVSDDDKLVRTSIAALAGTVTKHELPNGTWPEIMQFVHEYVKSLDPSARELAMFTMNALASSASVQLKKHFIFLFNLFALTLQEPENKMVIVYTIRFKFLRRTMTQLAYLISDEEKVVVQNLIPRCTIVMREFLMGNEAFACEMLDFFNELVESEVSVILPHVKQIVELCLEVAASPHLQEHTQLKAIDFISWLSRLKKRAILKHKLVVPILTTLFSIMCRPVDELDTIAEDNADEMADLLSAEDNTPGTYAAQVIDVMALHFPPEKLMPPLLELVEPALQSDNPYVKKAAYVAIAVTSEGCAEYIRSKYLHVLLQSVCKGMTDSNPVVRNAALFMLGQFSEYLQPDVSKYASELLPLLFEYLVQICQYLQKNEKQPPGGVVRMFYAIEMFCENMGKIKTSLRFGTNSKVDILIFSRQGILPYLPTLMERLTLILTVAKSVSIRELAISVIGAAASAAKEELLPYFQQIINHLKIFLTVDQPPENFPLQVQAIDALAVLARTIGIKNFLPLCEECLQLGLNLIVVATDPDLKRSIYGLFAALSFVLKEDLSGYLSKIIPHMINSLNSSEGVETRYKGGNALRSFELEDELQEDEDEVVSQGDDDEDEGDDDDDDDVSGYTVENAYQNEKEDACEAMREISQYTKEGFMPFLKQCIREVTGFLDYPAGSIRKVSIETLGQFCCSLHEVSVRKNSFEGIEALQNYLDVLLPRFVEIILEDLERETVIGALETITDMTKILKSTLFESGHFDIVLKATFDVMNGKTACQDIDDLDDEGGEFEAEYDAMLIEFAGDLISSLALAIAPEKYNPIFEKFFTIMSSKLKKNKTISERSFAIGVLAQSCENMSDGVLPFVPRLLPIFLTTVRDEHEEVRANAIFGLGVLAEHGKASLYEYPYKKQYPTILQVLSAALARETCRKPTDNICGAVARLIMANVNGIPMEQVFPVMIKCLPLKEDFEENKTIFRCFFFLLNMHHPQITKHFPEIFRVSSHILINKQ</sequence>
<dbReference type="GO" id="GO:0006606">
    <property type="term" value="P:protein import into nucleus"/>
    <property type="evidence" value="ECO:0007669"/>
    <property type="project" value="InterPro"/>
</dbReference>
<feature type="repeat" description="HEAT" evidence="8">
    <location>
        <begin position="953"/>
        <end position="989"/>
    </location>
</feature>
<organism evidence="11 12">
    <name type="scientific">Strigamia maritima</name>
    <name type="common">European centipede</name>
    <name type="synonym">Geophilus maritimus</name>
    <dbReference type="NCBI Taxonomy" id="126957"/>
    <lineage>
        <taxon>Eukaryota</taxon>
        <taxon>Metazoa</taxon>
        <taxon>Ecdysozoa</taxon>
        <taxon>Arthropoda</taxon>
        <taxon>Myriapoda</taxon>
        <taxon>Chilopoda</taxon>
        <taxon>Pleurostigmophora</taxon>
        <taxon>Geophilomorpha</taxon>
        <taxon>Linotaeniidae</taxon>
        <taxon>Strigamia</taxon>
    </lineage>
</organism>
<dbReference type="AlphaFoldDB" id="T1IJ37"/>
<dbReference type="Pfam" id="PF02985">
    <property type="entry name" value="HEAT"/>
    <property type="match status" value="2"/>
</dbReference>
<evidence type="ECO:0000256" key="4">
    <source>
        <dbReference type="ARBA" id="ARBA00022490"/>
    </source>
</evidence>
<dbReference type="GO" id="GO:0005634">
    <property type="term" value="C:nucleus"/>
    <property type="evidence" value="ECO:0007669"/>
    <property type="project" value="UniProtKB-SubCell"/>
</dbReference>
<evidence type="ECO:0000256" key="9">
    <source>
        <dbReference type="SAM" id="MobiDB-lite"/>
    </source>
</evidence>
<dbReference type="OMA" id="ANACGCV"/>
<feature type="region of interest" description="Disordered" evidence="9">
    <location>
        <begin position="686"/>
        <end position="716"/>
    </location>
</feature>
<accession>T1IJ37</accession>
<dbReference type="EMBL" id="AFFK01018203">
    <property type="status" value="NOT_ANNOTATED_CDS"/>
    <property type="molecule type" value="Genomic_DNA"/>
</dbReference>
<dbReference type="InterPro" id="IPR000357">
    <property type="entry name" value="HEAT"/>
</dbReference>
<name>T1IJ37_STRMM</name>
<dbReference type="InterPro" id="IPR011989">
    <property type="entry name" value="ARM-like"/>
</dbReference>
<evidence type="ECO:0000256" key="3">
    <source>
        <dbReference type="ARBA" id="ARBA00022448"/>
    </source>
</evidence>
<keyword evidence="12" id="KW-1185">Reference proteome</keyword>
<dbReference type="STRING" id="126957.T1IJ37"/>
<keyword evidence="3" id="KW-0813">Transport</keyword>
<evidence type="ECO:0000256" key="1">
    <source>
        <dbReference type="ARBA" id="ARBA00004123"/>
    </source>
</evidence>
<dbReference type="InterPro" id="IPR021133">
    <property type="entry name" value="HEAT_type_2"/>
</dbReference>
<dbReference type="EnsemblMetazoa" id="SMAR000893-RA">
    <property type="protein sequence ID" value="SMAR000893-PA"/>
    <property type="gene ID" value="SMAR000893"/>
</dbReference>
<dbReference type="GO" id="GO:0005737">
    <property type="term" value="C:cytoplasm"/>
    <property type="evidence" value="ECO:0007669"/>
    <property type="project" value="UniProtKB-SubCell"/>
</dbReference>
<dbReference type="PROSITE" id="PS50077">
    <property type="entry name" value="HEAT_REPEAT"/>
    <property type="match status" value="1"/>
</dbReference>
<keyword evidence="7" id="KW-0539">Nucleus</keyword>
<dbReference type="PANTHER" id="PTHR10527">
    <property type="entry name" value="IMPORTIN BETA"/>
    <property type="match status" value="1"/>
</dbReference>
<dbReference type="HOGENOM" id="CLU_003794_1_0_1"/>
<comment type="subcellular location">
    <subcellularLocation>
        <location evidence="2">Cytoplasm</location>
    </subcellularLocation>
    <subcellularLocation>
        <location evidence="1">Nucleus</location>
    </subcellularLocation>
</comment>
<dbReference type="EnsemblMetazoa" id="SMAR003158-RA">
    <property type="protein sequence ID" value="SMAR003158-PA"/>
    <property type="gene ID" value="SMAR003158"/>
</dbReference>